<dbReference type="GO" id="GO:0019632">
    <property type="term" value="P:shikimate metabolic process"/>
    <property type="evidence" value="ECO:0007669"/>
    <property type="project" value="InterPro"/>
</dbReference>
<dbReference type="SUPFAM" id="SSF51735">
    <property type="entry name" value="NAD(P)-binding Rossmann-fold domains"/>
    <property type="match status" value="1"/>
</dbReference>
<comment type="caution">
    <text evidence="9">Lacks conserved residue(s) required for the propagation of feature annotation.</text>
</comment>
<evidence type="ECO:0000256" key="6">
    <source>
        <dbReference type="ARBA" id="ARBA00051639"/>
    </source>
</evidence>
<dbReference type="CDD" id="cd01065">
    <property type="entry name" value="NAD_bind_Shikimate_DH"/>
    <property type="match status" value="1"/>
</dbReference>
<feature type="binding site" evidence="9">
    <location>
        <position position="269"/>
    </location>
    <ligand>
        <name>shikimate</name>
        <dbReference type="ChEBI" id="CHEBI:36208"/>
    </ligand>
</feature>
<dbReference type="InterPro" id="IPR046346">
    <property type="entry name" value="Aminoacid_DH-like_N_sf"/>
</dbReference>
<dbReference type="GO" id="GO:0030266">
    <property type="term" value="F:quinate 3-dehydrogenase (NAD+) activity"/>
    <property type="evidence" value="ECO:0007669"/>
    <property type="project" value="UniProtKB-EC"/>
</dbReference>
<dbReference type="FunFam" id="3.40.50.10860:FF:000004">
    <property type="entry name" value="Quinate/shikimate dehydrogenase"/>
    <property type="match status" value="1"/>
</dbReference>
<comment type="catalytic activity">
    <reaction evidence="9">
        <text>shikimate + NADP(+) = 3-dehydroshikimate + NADPH + H(+)</text>
        <dbReference type="Rhea" id="RHEA:17737"/>
        <dbReference type="ChEBI" id="CHEBI:15378"/>
        <dbReference type="ChEBI" id="CHEBI:16630"/>
        <dbReference type="ChEBI" id="CHEBI:36208"/>
        <dbReference type="ChEBI" id="CHEBI:57783"/>
        <dbReference type="ChEBI" id="CHEBI:58349"/>
        <dbReference type="EC" id="1.1.1.25"/>
    </reaction>
</comment>
<evidence type="ECO:0000259" key="10">
    <source>
        <dbReference type="Pfam" id="PF08501"/>
    </source>
</evidence>
<dbReference type="InterPro" id="IPR022893">
    <property type="entry name" value="Shikimate_DH_fam"/>
</dbReference>
<dbReference type="Gene3D" id="3.40.50.10860">
    <property type="entry name" value="Leucine Dehydrogenase, chain A, domain 1"/>
    <property type="match status" value="1"/>
</dbReference>
<comment type="catalytic activity">
    <reaction evidence="7">
        <text>shikimate + NAD(+) = 3-dehydroshikimate + NADH + H(+)</text>
        <dbReference type="Rhea" id="RHEA:17741"/>
        <dbReference type="ChEBI" id="CHEBI:15378"/>
        <dbReference type="ChEBI" id="CHEBI:16630"/>
        <dbReference type="ChEBI" id="CHEBI:36208"/>
        <dbReference type="ChEBI" id="CHEBI:57540"/>
        <dbReference type="ChEBI" id="CHEBI:57945"/>
    </reaction>
</comment>
<dbReference type="InterPro" id="IPR036291">
    <property type="entry name" value="NAD(P)-bd_dom_sf"/>
</dbReference>
<comment type="function">
    <text evidence="9">Involved in the biosynthesis of the chorismate, which leads to the biosynthesis of aromatic amino acids. Catalyzes the reversible NADPH linked reduction of 3-dehydroshikimate (DHSA) to yield shikimate (SA).</text>
</comment>
<proteinExistence type="inferred from homology"/>
<dbReference type="Proteomes" id="UP000326671">
    <property type="component" value="Unassembled WGS sequence"/>
</dbReference>
<dbReference type="InterPro" id="IPR011342">
    <property type="entry name" value="Shikimate_DH"/>
</dbReference>
<feature type="active site" description="Proton acceptor" evidence="9">
    <location>
        <position position="75"/>
    </location>
</feature>
<dbReference type="PANTHER" id="PTHR21089:SF1">
    <property type="entry name" value="BIFUNCTIONAL 3-DEHYDROQUINATE DEHYDRATASE_SHIKIMATE DEHYDROGENASE, CHLOROPLASTIC"/>
    <property type="match status" value="1"/>
</dbReference>
<keyword evidence="5 9" id="KW-0057">Aromatic amino acid biosynthesis</keyword>
<dbReference type="GO" id="GO:0052734">
    <property type="term" value="F:shikimate 3-dehydrogenase (NAD+) activity"/>
    <property type="evidence" value="ECO:0007669"/>
    <property type="project" value="RHEA"/>
</dbReference>
<sequence>MQNLGVIDGKTQLIGLFATPIRHSLSPTMHNLAFKKLGLNYAYMAFEVGNEELEDVIKGMRALNLRGFNVSMPNKTKILPYLDELADSAQLTGSVNTVVNENGRLIGHNTDGRGYTRNLKEHGFDIRGKKMTLIGSGGAATSIAMQSALEGISEISIFARNDQFYARAVENARIINEEIKQFSVKANVYPLENQEQLKKEIRSSDLLVNGTGVGMKPLEGISVIEDPTLLRPDLIVTDVIYSPLKTKLLQQAEAVGATAINGLGMMLWQGALAFEMWTGQPMPVEYIQEQMFQTTDPAQGDSPASQLELIKG</sequence>
<evidence type="ECO:0000256" key="1">
    <source>
        <dbReference type="ARBA" id="ARBA00004871"/>
    </source>
</evidence>
<feature type="binding site" evidence="9">
    <location>
        <position position="111"/>
    </location>
    <ligand>
        <name>shikimate</name>
        <dbReference type="ChEBI" id="CHEBI:36208"/>
    </ligand>
</feature>
<dbReference type="NCBIfam" id="TIGR00507">
    <property type="entry name" value="aroE"/>
    <property type="match status" value="1"/>
</dbReference>
<dbReference type="GO" id="GO:0004764">
    <property type="term" value="F:shikimate 3-dehydrogenase (NADP+) activity"/>
    <property type="evidence" value="ECO:0007669"/>
    <property type="project" value="UniProtKB-UniRule"/>
</dbReference>
<dbReference type="EMBL" id="VYKL01000007">
    <property type="protein sequence ID" value="KAA9029912.1"/>
    <property type="molecule type" value="Genomic_DNA"/>
</dbReference>
<comment type="catalytic activity">
    <reaction evidence="6">
        <text>L-quinate + NAD(+) = 3-dehydroquinate + NADH + H(+)</text>
        <dbReference type="Rhea" id="RHEA:22364"/>
        <dbReference type="ChEBI" id="CHEBI:15378"/>
        <dbReference type="ChEBI" id="CHEBI:29751"/>
        <dbReference type="ChEBI" id="CHEBI:32364"/>
        <dbReference type="ChEBI" id="CHEBI:57540"/>
        <dbReference type="ChEBI" id="CHEBI:57945"/>
        <dbReference type="EC" id="1.1.1.24"/>
    </reaction>
</comment>
<dbReference type="AlphaFoldDB" id="A0A5J5I497"/>
<keyword evidence="13" id="KW-1185">Reference proteome</keyword>
<keyword evidence="4 9" id="KW-0560">Oxidoreductase</keyword>
<evidence type="ECO:0000313" key="13">
    <source>
        <dbReference type="Proteomes" id="UP000326671"/>
    </source>
</evidence>
<evidence type="ECO:0000313" key="12">
    <source>
        <dbReference type="EMBL" id="KAA9029912.1"/>
    </source>
</evidence>
<comment type="similarity">
    <text evidence="9">Belongs to the shikimate dehydrogenase family.</text>
</comment>
<keyword evidence="3 9" id="KW-0521">NADP</keyword>
<feature type="binding site" evidence="9">
    <location>
        <begin position="135"/>
        <end position="139"/>
    </location>
    <ligand>
        <name>NADP(+)</name>
        <dbReference type="ChEBI" id="CHEBI:58349"/>
    </ligand>
</feature>
<evidence type="ECO:0000256" key="3">
    <source>
        <dbReference type="ARBA" id="ARBA00022857"/>
    </source>
</evidence>
<dbReference type="OrthoDB" id="9792692at2"/>
<comment type="pathway">
    <text evidence="8">Aromatic compound metabolism; 3,4-dihydroxybenzoate biosynthesis; 3-dehydroquinate from D-quinate (NAD(+) route).</text>
</comment>
<dbReference type="InterPro" id="IPR013708">
    <property type="entry name" value="Shikimate_DH-bd_N"/>
</dbReference>
<reference evidence="12 13" key="1">
    <citation type="submission" date="2019-09" db="EMBL/GenBank/DDBJ databases">
        <title>Whole genome sequences of isolates from the Mars Exploration Rovers.</title>
        <authorList>
            <person name="Seuylemezian A."/>
            <person name="Vaishampayan P."/>
        </authorList>
    </citation>
    <scope>NUCLEOTIDE SEQUENCE [LARGE SCALE GENOMIC DNA]</scope>
    <source>
        <strain evidence="12 13">MER_TA_151</strain>
    </source>
</reference>
<dbReference type="GO" id="GO:0009073">
    <property type="term" value="P:aromatic amino acid family biosynthetic process"/>
    <property type="evidence" value="ECO:0007669"/>
    <property type="project" value="UniProtKB-KW"/>
</dbReference>
<evidence type="ECO:0000256" key="8">
    <source>
        <dbReference type="ARBA" id="ARBA00060613"/>
    </source>
</evidence>
<evidence type="ECO:0000256" key="4">
    <source>
        <dbReference type="ARBA" id="ARBA00023002"/>
    </source>
</evidence>
<evidence type="ECO:0000256" key="2">
    <source>
        <dbReference type="ARBA" id="ARBA00022605"/>
    </source>
</evidence>
<name>A0A5J5I497_9BACI</name>
<gene>
    <name evidence="9" type="primary">aroE</name>
    <name evidence="12" type="ORF">F4V44_02595</name>
</gene>
<feature type="domain" description="SDH C-terminal" evidence="11">
    <location>
        <begin position="262"/>
        <end position="291"/>
    </location>
</feature>
<feature type="binding site" evidence="9">
    <location>
        <position position="71"/>
    </location>
    <ligand>
        <name>shikimate</name>
        <dbReference type="ChEBI" id="CHEBI:36208"/>
    </ligand>
</feature>
<dbReference type="FunFam" id="3.40.50.720:FF:000086">
    <property type="entry name" value="Quinate/shikimate dehydrogenase"/>
    <property type="match status" value="1"/>
</dbReference>
<comment type="pathway">
    <text evidence="1 9">Metabolic intermediate biosynthesis; chorismate biosynthesis; chorismate from D-erythrose 4-phosphate and phosphoenolpyruvate: step 4/7.</text>
</comment>
<dbReference type="GO" id="GO:0008652">
    <property type="term" value="P:amino acid biosynthetic process"/>
    <property type="evidence" value="ECO:0007669"/>
    <property type="project" value="UniProtKB-KW"/>
</dbReference>
<dbReference type="NCBIfam" id="NF001319">
    <property type="entry name" value="PRK00258.3-3"/>
    <property type="match status" value="1"/>
</dbReference>
<feature type="binding site" evidence="9">
    <location>
        <position position="241"/>
    </location>
    <ligand>
        <name>shikimate</name>
        <dbReference type="ChEBI" id="CHEBI:36208"/>
    </ligand>
</feature>
<keyword evidence="2 9" id="KW-0028">Amino-acid biosynthesis</keyword>
<dbReference type="RefSeq" id="WP_150438432.1">
    <property type="nucleotide sequence ID" value="NZ_VYKL01000007.1"/>
</dbReference>
<evidence type="ECO:0000256" key="7">
    <source>
        <dbReference type="ARBA" id="ARBA00052329"/>
    </source>
</evidence>
<dbReference type="UniPathway" id="UPA00053">
    <property type="reaction ID" value="UER00087"/>
</dbReference>
<feature type="binding site" evidence="9">
    <location>
        <begin position="24"/>
        <end position="26"/>
    </location>
    <ligand>
        <name>shikimate</name>
        <dbReference type="ChEBI" id="CHEBI:36208"/>
    </ligand>
</feature>
<dbReference type="GO" id="GO:0050661">
    <property type="term" value="F:NADP binding"/>
    <property type="evidence" value="ECO:0007669"/>
    <property type="project" value="InterPro"/>
</dbReference>
<dbReference type="PANTHER" id="PTHR21089">
    <property type="entry name" value="SHIKIMATE DEHYDROGENASE"/>
    <property type="match status" value="1"/>
</dbReference>
<feature type="domain" description="Shikimate dehydrogenase substrate binding N-terminal" evidence="10">
    <location>
        <begin position="16"/>
        <end position="98"/>
    </location>
</feature>
<dbReference type="GO" id="GO:0009423">
    <property type="term" value="P:chorismate biosynthetic process"/>
    <property type="evidence" value="ECO:0007669"/>
    <property type="project" value="UniProtKB-UniRule"/>
</dbReference>
<evidence type="ECO:0000259" key="11">
    <source>
        <dbReference type="Pfam" id="PF18317"/>
    </source>
</evidence>
<evidence type="ECO:0000256" key="9">
    <source>
        <dbReference type="HAMAP-Rule" id="MF_00222"/>
    </source>
</evidence>
<dbReference type="Gene3D" id="3.40.50.720">
    <property type="entry name" value="NAD(P)-binding Rossmann-like Domain"/>
    <property type="match status" value="1"/>
</dbReference>
<feature type="binding site" evidence="9">
    <location>
        <position position="262"/>
    </location>
    <ligand>
        <name>NADP(+)</name>
        <dbReference type="ChEBI" id="CHEBI:58349"/>
    </ligand>
</feature>
<dbReference type="HAMAP" id="MF_00222">
    <property type="entry name" value="Shikimate_DH_AroE"/>
    <property type="match status" value="1"/>
</dbReference>
<dbReference type="SUPFAM" id="SSF53223">
    <property type="entry name" value="Aminoacid dehydrogenase-like, N-terminal domain"/>
    <property type="match status" value="1"/>
</dbReference>
<comment type="caution">
    <text evidence="12">The sequence shown here is derived from an EMBL/GenBank/DDBJ whole genome shotgun (WGS) entry which is preliminary data.</text>
</comment>
<feature type="binding site" evidence="9">
    <location>
        <position position="239"/>
    </location>
    <ligand>
        <name>NADP(+)</name>
        <dbReference type="ChEBI" id="CHEBI:58349"/>
    </ligand>
</feature>
<comment type="subunit">
    <text evidence="9">Homodimer.</text>
</comment>
<organism evidence="12 13">
    <name type="scientific">Niallia endozanthoxylica</name>
    <dbReference type="NCBI Taxonomy" id="2036016"/>
    <lineage>
        <taxon>Bacteria</taxon>
        <taxon>Bacillati</taxon>
        <taxon>Bacillota</taxon>
        <taxon>Bacilli</taxon>
        <taxon>Bacillales</taxon>
        <taxon>Bacillaceae</taxon>
        <taxon>Niallia</taxon>
    </lineage>
</organism>
<feature type="binding site" evidence="9">
    <location>
        <position position="87"/>
    </location>
    <ligand>
        <name>NADP(+)</name>
        <dbReference type="ChEBI" id="CHEBI:58349"/>
    </ligand>
</feature>
<protein>
    <recommendedName>
        <fullName evidence="9">Shikimate dehydrogenase (NADP(+))</fullName>
        <shortName evidence="9">SDH</shortName>
        <ecNumber evidence="9">1.1.1.25</ecNumber>
    </recommendedName>
</protein>
<feature type="binding site" evidence="9">
    <location>
        <position position="96"/>
    </location>
    <ligand>
        <name>shikimate</name>
        <dbReference type="ChEBI" id="CHEBI:36208"/>
    </ligand>
</feature>
<accession>A0A5J5I497</accession>
<evidence type="ECO:0000256" key="5">
    <source>
        <dbReference type="ARBA" id="ARBA00023141"/>
    </source>
</evidence>
<dbReference type="Pfam" id="PF08501">
    <property type="entry name" value="Shikimate_dh_N"/>
    <property type="match status" value="1"/>
</dbReference>
<dbReference type="EC" id="1.1.1.25" evidence="9"/>
<dbReference type="InterPro" id="IPR041121">
    <property type="entry name" value="SDH_C"/>
</dbReference>
<dbReference type="Pfam" id="PF18317">
    <property type="entry name" value="SDH_C"/>
    <property type="match status" value="1"/>
</dbReference>